<dbReference type="EMBL" id="CP041185">
    <property type="protein sequence ID" value="QDG73948.1"/>
    <property type="molecule type" value="Genomic_DNA"/>
</dbReference>
<dbReference type="OrthoDB" id="8708647at2"/>
<dbReference type="Pfam" id="PF11999">
    <property type="entry name" value="Ice_binding"/>
    <property type="match status" value="1"/>
</dbReference>
<sequence>MFQVFHRCCLPHVAKRPCILKLAVMAREMPVTPFMRKLRKKKPMKLPPSTLALLVTLACTAAQVHAEVVPLFGQSLAGSSVFALTYATTGANSTVTGDIVSGDVATMGAASRLSGNLLSLGASTIGANAVVSGNMLSGGAATVGANASVAGKVAALGAVTLSASSTTHGAGTLSAVPTNVRSDAQQIGAAQAALKNMGQGAALGTTMTLDTTLYPGVFSAANLSTTAGITLTLDGQNRSNQSWVFNIDDYLVTGAAMKIVLINADASNSVIWNSGGYTSLGASGEFIGTILAKDYVSVGAGTSVTGVGSACGGLFSATSYVSTGDGARIGGKGCSGIGSGFDIVDGTAVRSIDIPAVPEPSSYAMLAAGLALLGLMRQRKLARL</sequence>
<accession>A0A4Y6RLN0</accession>
<dbReference type="KEGG" id="jas:FJQ89_05865"/>
<evidence type="ECO:0000256" key="2">
    <source>
        <dbReference type="ARBA" id="ARBA00022729"/>
    </source>
</evidence>
<keyword evidence="2" id="KW-0732">Signal</keyword>
<proteinExistence type="inferred from homology"/>
<dbReference type="Proteomes" id="UP000316665">
    <property type="component" value="Chromosome"/>
</dbReference>
<dbReference type="AlphaFoldDB" id="A0A4Y6RLN0"/>
<dbReference type="InterPro" id="IPR021884">
    <property type="entry name" value="Ice-bd_prot"/>
</dbReference>
<dbReference type="InterPro" id="IPR013424">
    <property type="entry name" value="Ice-binding_C"/>
</dbReference>
<reference evidence="4 5" key="1">
    <citation type="submission" date="2019-06" db="EMBL/GenBank/DDBJ databases">
        <title>Complete genome sequence of Janthinobacterium sp. SNU WT3 isolated from diseased rainbow trout.</title>
        <authorList>
            <person name="Oh W.T."/>
            <person name="Park S.C."/>
        </authorList>
    </citation>
    <scope>NUCLEOTIDE SEQUENCE [LARGE SCALE GENOMIC DNA]</scope>
    <source>
        <strain evidence="4 5">SNU WT3</strain>
    </source>
</reference>
<dbReference type="NCBIfam" id="TIGR02595">
    <property type="entry name" value="PEP_CTERM"/>
    <property type="match status" value="1"/>
</dbReference>
<comment type="similarity">
    <text evidence="1">Belongs to the ice-binding protein family.</text>
</comment>
<dbReference type="SUPFAM" id="SSF51161">
    <property type="entry name" value="Trimeric LpxA-like enzymes"/>
    <property type="match status" value="1"/>
</dbReference>
<gene>
    <name evidence="4" type="ORF">FJQ89_05865</name>
</gene>
<dbReference type="Pfam" id="PF07589">
    <property type="entry name" value="PEP-CTERM"/>
    <property type="match status" value="1"/>
</dbReference>
<keyword evidence="5" id="KW-1185">Reference proteome</keyword>
<evidence type="ECO:0000256" key="1">
    <source>
        <dbReference type="ARBA" id="ARBA00005445"/>
    </source>
</evidence>
<feature type="domain" description="Ice-binding protein C-terminal" evidence="3">
    <location>
        <begin position="356"/>
        <end position="380"/>
    </location>
</feature>
<dbReference type="InterPro" id="IPR011004">
    <property type="entry name" value="Trimer_LpxA-like_sf"/>
</dbReference>
<protein>
    <submittedName>
        <fullName evidence="4">DUF3494 domain-containing protein</fullName>
    </submittedName>
</protein>
<evidence type="ECO:0000313" key="5">
    <source>
        <dbReference type="Proteomes" id="UP000316665"/>
    </source>
</evidence>
<organism evidence="4 5">
    <name type="scientific">Janthinobacterium tructae</name>
    <dbReference type="NCBI Taxonomy" id="2590869"/>
    <lineage>
        <taxon>Bacteria</taxon>
        <taxon>Pseudomonadati</taxon>
        <taxon>Pseudomonadota</taxon>
        <taxon>Betaproteobacteria</taxon>
        <taxon>Burkholderiales</taxon>
        <taxon>Oxalobacteraceae</taxon>
        <taxon>Janthinobacterium</taxon>
    </lineage>
</organism>
<name>A0A4Y6RLN0_9BURK</name>
<evidence type="ECO:0000313" key="4">
    <source>
        <dbReference type="EMBL" id="QDG73948.1"/>
    </source>
</evidence>
<evidence type="ECO:0000259" key="3">
    <source>
        <dbReference type="Pfam" id="PF07589"/>
    </source>
</evidence>